<dbReference type="CDD" id="cd22054">
    <property type="entry name" value="NAC_NACA"/>
    <property type="match status" value="1"/>
</dbReference>
<dbReference type="Gene3D" id="1.10.8.10">
    <property type="entry name" value="DNA helicase RuvA subunit, C-terminal domain"/>
    <property type="match status" value="1"/>
</dbReference>
<feature type="domain" description="NAC-A/B" evidence="4">
    <location>
        <begin position="57"/>
        <end position="122"/>
    </location>
</feature>
<dbReference type="GO" id="GO:0005854">
    <property type="term" value="C:nascent polypeptide-associated complex"/>
    <property type="evidence" value="ECO:0007669"/>
    <property type="project" value="InterPro"/>
</dbReference>
<dbReference type="CDD" id="cd14415">
    <property type="entry name" value="UBA_NACA_NACP1"/>
    <property type="match status" value="1"/>
</dbReference>
<dbReference type="Gene3D" id="2.20.70.30">
    <property type="entry name" value="Nascent polypeptide-associated complex domain"/>
    <property type="match status" value="1"/>
</dbReference>
<accession>A0A9W8GC58</accession>
<dbReference type="InterPro" id="IPR038187">
    <property type="entry name" value="NAC_A/B_dom_sf"/>
</dbReference>
<evidence type="ECO:0000313" key="6">
    <source>
        <dbReference type="Proteomes" id="UP001151518"/>
    </source>
</evidence>
<protein>
    <recommendedName>
        <fullName evidence="2">Nascent polypeptide-associated complex subunit alpha</fullName>
    </recommendedName>
    <alternativeName>
        <fullName evidence="3">Alpha-NAC</fullName>
    </alternativeName>
</protein>
<reference evidence="5" key="1">
    <citation type="submission" date="2022-07" db="EMBL/GenBank/DDBJ databases">
        <title>Phylogenomic reconstructions and comparative analyses of Kickxellomycotina fungi.</title>
        <authorList>
            <person name="Reynolds N.K."/>
            <person name="Stajich J.E."/>
            <person name="Barry K."/>
            <person name="Grigoriev I.V."/>
            <person name="Crous P."/>
            <person name="Smith M.E."/>
        </authorList>
    </citation>
    <scope>NUCLEOTIDE SEQUENCE</scope>
    <source>
        <strain evidence="5">NRRL 3115</strain>
    </source>
</reference>
<evidence type="ECO:0000256" key="2">
    <source>
        <dbReference type="ARBA" id="ARBA00014437"/>
    </source>
</evidence>
<dbReference type="InterPro" id="IPR044034">
    <property type="entry name" value="NAC-like_UBA"/>
</dbReference>
<dbReference type="PROSITE" id="PS51151">
    <property type="entry name" value="NAC_AB"/>
    <property type="match status" value="1"/>
</dbReference>
<organism evidence="5 6">
    <name type="scientific">Coemansia spiralis</name>
    <dbReference type="NCBI Taxonomy" id="417178"/>
    <lineage>
        <taxon>Eukaryota</taxon>
        <taxon>Fungi</taxon>
        <taxon>Fungi incertae sedis</taxon>
        <taxon>Zoopagomycota</taxon>
        <taxon>Kickxellomycotina</taxon>
        <taxon>Kickxellomycetes</taxon>
        <taxon>Kickxellales</taxon>
        <taxon>Kickxellaceae</taxon>
        <taxon>Coemansia</taxon>
    </lineage>
</organism>
<evidence type="ECO:0000256" key="3">
    <source>
        <dbReference type="ARBA" id="ARBA00030300"/>
    </source>
</evidence>
<name>A0A9W8GC58_9FUNG</name>
<dbReference type="Pfam" id="PF01849">
    <property type="entry name" value="NAC"/>
    <property type="match status" value="1"/>
</dbReference>
<evidence type="ECO:0000313" key="5">
    <source>
        <dbReference type="EMBL" id="KAJ2680362.1"/>
    </source>
</evidence>
<comment type="similarity">
    <text evidence="1">Belongs to the NAC-alpha family.</text>
</comment>
<dbReference type="InterPro" id="IPR016641">
    <property type="entry name" value="EGD2/NACA0like"/>
</dbReference>
<dbReference type="InterPro" id="IPR002715">
    <property type="entry name" value="Nas_poly-pep-assoc_cplx_dom"/>
</dbReference>
<gene>
    <name evidence="5" type="ORF">GGI25_000654</name>
</gene>
<evidence type="ECO:0000259" key="4">
    <source>
        <dbReference type="PROSITE" id="PS51151"/>
    </source>
</evidence>
<dbReference type="PANTHER" id="PTHR21713">
    <property type="entry name" value="NASCENT POLYPEPTIDE ASSOCIATED COMPLEX ALPHA SUBUNIT-RELATED"/>
    <property type="match status" value="1"/>
</dbReference>
<sequence>MAQEQKVAVENVVEDVVEEQPTAAVPAGSDDANSTSIAAAAAAAQGISPSVFQKQQSAAEKKARKAMQKKGLEQVTGIANISVIRKKGPMFSIYTPDVYKNASSDTWIIFGEARVDNFGKMLNSAGQRAPVAPPAAATVPTVEAASTSAVSEPAASKEEAVDETGIDSKNIEVVMSQANCSRADAVKALKANNNDMVNAIMELTA</sequence>
<dbReference type="SMART" id="SM01407">
    <property type="entry name" value="NAC"/>
    <property type="match status" value="1"/>
</dbReference>
<proteinExistence type="inferred from homology"/>
<dbReference type="Pfam" id="PF19026">
    <property type="entry name" value="UBA_HYPK"/>
    <property type="match status" value="1"/>
</dbReference>
<dbReference type="OrthoDB" id="3169036at2759"/>
<dbReference type="Proteomes" id="UP001151518">
    <property type="component" value="Unassembled WGS sequence"/>
</dbReference>
<evidence type="ECO:0000256" key="1">
    <source>
        <dbReference type="ARBA" id="ARBA00009882"/>
    </source>
</evidence>
<dbReference type="EMBL" id="JANBTW010000005">
    <property type="protein sequence ID" value="KAJ2680362.1"/>
    <property type="molecule type" value="Genomic_DNA"/>
</dbReference>
<comment type="caution">
    <text evidence="5">The sequence shown here is derived from an EMBL/GenBank/DDBJ whole genome shotgun (WGS) entry which is preliminary data.</text>
</comment>
<dbReference type="AlphaFoldDB" id="A0A9W8GC58"/>